<feature type="region of interest" description="Disordered" evidence="1">
    <location>
        <begin position="102"/>
        <end position="163"/>
    </location>
</feature>
<feature type="compositionally biased region" description="Polar residues" evidence="1">
    <location>
        <begin position="147"/>
        <end position="160"/>
    </location>
</feature>
<accession>A0A380L3S9</accession>
<keyword evidence="4" id="KW-1185">Reference proteome</keyword>
<protein>
    <submittedName>
        <fullName evidence="3">Glycoside hydrolase family 53</fullName>
        <ecNumber evidence="3">3.2.1.89</ecNumber>
    </submittedName>
</protein>
<keyword evidence="2" id="KW-0472">Membrane</keyword>
<reference evidence="3" key="1">
    <citation type="submission" date="2018-06" db="EMBL/GenBank/DDBJ databases">
        <authorList>
            <consortium name="Pathogen Informatics"/>
            <person name="Doyle S."/>
        </authorList>
    </citation>
    <scope>NUCLEOTIDE SEQUENCE [LARGE SCALE GENOMIC DNA]</scope>
    <source>
        <strain evidence="3">NCTC11063</strain>
    </source>
</reference>
<dbReference type="EC" id="3.2.1.89" evidence="3"/>
<organism evidence="3 4">
    <name type="scientific">Streptococcus milleri</name>
    <dbReference type="NCBI Taxonomy" id="33040"/>
    <lineage>
        <taxon>Bacteria</taxon>
        <taxon>Bacillati</taxon>
        <taxon>Bacillota</taxon>
        <taxon>Bacilli</taxon>
        <taxon>Lactobacillales</taxon>
        <taxon>Streptococcaceae</taxon>
        <taxon>Streptococcus</taxon>
    </lineage>
</organism>
<keyword evidence="2" id="KW-0812">Transmembrane</keyword>
<sequence length="209" mass="22528">MTKETEVTLGVTVKANKGPWGTIDDLLLTKEDVDKTDLATAISAAKEKLTKGTHYTKDSLAKLKVQVEEAQAVLQKNDTTQAEVNAESEALQTAIQALVPLENQSSSTVQHEDGKKIKENSDNKEQKGGNSHAGLTDSDLSNKNKETSQINKTKETLPTTSDEKLAKSNELLPSTVTSMSYLAGIGVVFLSVFVAVLSKQSIKEIIAKK</sequence>
<name>A0A380L3S9_9STRE</name>
<feature type="compositionally biased region" description="Basic and acidic residues" evidence="1">
    <location>
        <begin position="110"/>
        <end position="127"/>
    </location>
</feature>
<gene>
    <name evidence="3" type="ORF">NCTC11063_01318</name>
</gene>
<dbReference type="AlphaFoldDB" id="A0A380L3S9"/>
<proteinExistence type="predicted"/>
<feature type="transmembrane region" description="Helical" evidence="2">
    <location>
        <begin position="179"/>
        <end position="198"/>
    </location>
</feature>
<keyword evidence="3" id="KW-0326">Glycosidase</keyword>
<evidence type="ECO:0000313" key="3">
    <source>
        <dbReference type="EMBL" id="SUN80612.1"/>
    </source>
</evidence>
<comment type="caution">
    <text evidence="3">The sequence shown here is derived from an EMBL/GenBank/DDBJ whole genome shotgun (WGS) entry which is preliminary data.</text>
</comment>
<evidence type="ECO:0000256" key="2">
    <source>
        <dbReference type="SAM" id="Phobius"/>
    </source>
</evidence>
<dbReference type="Proteomes" id="UP000255236">
    <property type="component" value="Unassembled WGS sequence"/>
</dbReference>
<dbReference type="Gene3D" id="1.20.1270.90">
    <property type="entry name" value="AF1782-like"/>
    <property type="match status" value="1"/>
</dbReference>
<dbReference type="GO" id="GO:0031218">
    <property type="term" value="F:arabinogalactan endo-1,4-beta-galactosidase activity"/>
    <property type="evidence" value="ECO:0007669"/>
    <property type="project" value="UniProtKB-EC"/>
</dbReference>
<evidence type="ECO:0000256" key="1">
    <source>
        <dbReference type="SAM" id="MobiDB-lite"/>
    </source>
</evidence>
<dbReference type="EMBL" id="UHFT01000001">
    <property type="protein sequence ID" value="SUN80612.1"/>
    <property type="molecule type" value="Genomic_DNA"/>
</dbReference>
<keyword evidence="3" id="KW-0378">Hydrolase</keyword>
<evidence type="ECO:0000313" key="4">
    <source>
        <dbReference type="Proteomes" id="UP000255236"/>
    </source>
</evidence>
<keyword evidence="2" id="KW-1133">Transmembrane helix</keyword>